<dbReference type="InterPro" id="IPR029058">
    <property type="entry name" value="AB_hydrolase_fold"/>
</dbReference>
<reference evidence="4" key="1">
    <citation type="journal article" date="2014" name="Front. Microbiol.">
        <title>High frequency of phylogenetically diverse reductive dehalogenase-homologous genes in deep subseafloor sedimentary metagenomes.</title>
        <authorList>
            <person name="Kawai M."/>
            <person name="Futagami T."/>
            <person name="Toyoda A."/>
            <person name="Takaki Y."/>
            <person name="Nishi S."/>
            <person name="Hori S."/>
            <person name="Arai W."/>
            <person name="Tsubouchi T."/>
            <person name="Morono Y."/>
            <person name="Uchiyama I."/>
            <person name="Ito T."/>
            <person name="Fujiyama A."/>
            <person name="Inagaki F."/>
            <person name="Takami H."/>
        </authorList>
    </citation>
    <scope>NUCLEOTIDE SEQUENCE</scope>
    <source>
        <strain evidence="4">Expedition CK06-06</strain>
    </source>
</reference>
<keyword evidence="2" id="KW-0378">Hydrolase</keyword>
<dbReference type="SUPFAM" id="SSF53474">
    <property type="entry name" value="alpha/beta-Hydrolases"/>
    <property type="match status" value="1"/>
</dbReference>
<proteinExistence type="inferred from homology"/>
<evidence type="ECO:0000256" key="2">
    <source>
        <dbReference type="ARBA" id="ARBA00022801"/>
    </source>
</evidence>
<gene>
    <name evidence="4" type="ORF">S01H1_14751</name>
</gene>
<name>X0RHN1_9ZZZZ</name>
<feature type="domain" description="Carboxylesterase type B" evidence="3">
    <location>
        <begin position="7"/>
        <end position="327"/>
    </location>
</feature>
<dbReference type="InterPro" id="IPR002018">
    <property type="entry name" value="CarbesteraseB"/>
</dbReference>
<protein>
    <recommendedName>
        <fullName evidence="3">Carboxylesterase type B domain-containing protein</fullName>
    </recommendedName>
</protein>
<dbReference type="AlphaFoldDB" id="X0RHN1"/>
<dbReference type="GO" id="GO:0016787">
    <property type="term" value="F:hydrolase activity"/>
    <property type="evidence" value="ECO:0007669"/>
    <property type="project" value="UniProtKB-KW"/>
</dbReference>
<sequence length="354" mass="40105">MKYFIADTINGKIRGYKTHNSIISFKRIPYAEPPIGELRFKPPVPKSNWDGILDAKKFGPIAPQPEVRLDSSSVESPEQNEADCLTLNIWTPAPDNKKRTVMFWIHGGAFEMGSGRFNGEILAKRGDIVIVSTNYRLGALGFLYIPSKTANVGLLDQVLALKWVKNNISNFGGNEKNVCVFGESAGGESISALMAMPSAKNLFKRAIIQSNVCDPYNLKPFKGEIYSKNVFEEVGVKYDDLESLREIPVTKLIRAYTKVQFNLSDLPMIIDYYPPYVDGVILPQNPFEAIKKGFAKDIEVLAGTNENEYKFWNLWDPKAKMITEEQVFQNFHKFLTYLGQNEPKIIEFFEVYKD</sequence>
<dbReference type="PANTHER" id="PTHR11559">
    <property type="entry name" value="CARBOXYLESTERASE"/>
    <property type="match status" value="1"/>
</dbReference>
<evidence type="ECO:0000259" key="3">
    <source>
        <dbReference type="Pfam" id="PF00135"/>
    </source>
</evidence>
<dbReference type="PROSITE" id="PS00122">
    <property type="entry name" value="CARBOXYLESTERASE_B_1"/>
    <property type="match status" value="1"/>
</dbReference>
<evidence type="ECO:0000256" key="1">
    <source>
        <dbReference type="ARBA" id="ARBA00005964"/>
    </source>
</evidence>
<comment type="caution">
    <text evidence="4">The sequence shown here is derived from an EMBL/GenBank/DDBJ whole genome shotgun (WGS) entry which is preliminary data.</text>
</comment>
<dbReference type="InterPro" id="IPR019826">
    <property type="entry name" value="Carboxylesterase_B_AS"/>
</dbReference>
<comment type="similarity">
    <text evidence="1">Belongs to the type-B carboxylesterase/lipase family.</text>
</comment>
<dbReference type="EMBL" id="BARS01007684">
    <property type="protein sequence ID" value="GAF68278.1"/>
    <property type="molecule type" value="Genomic_DNA"/>
</dbReference>
<evidence type="ECO:0000313" key="4">
    <source>
        <dbReference type="EMBL" id="GAF68278.1"/>
    </source>
</evidence>
<dbReference type="Pfam" id="PF00135">
    <property type="entry name" value="COesterase"/>
    <property type="match status" value="1"/>
</dbReference>
<dbReference type="Gene3D" id="3.40.50.1820">
    <property type="entry name" value="alpha/beta hydrolase"/>
    <property type="match status" value="1"/>
</dbReference>
<dbReference type="InterPro" id="IPR050309">
    <property type="entry name" value="Type-B_Carboxylest/Lipase"/>
</dbReference>
<accession>X0RHN1</accession>
<organism evidence="4">
    <name type="scientific">marine sediment metagenome</name>
    <dbReference type="NCBI Taxonomy" id="412755"/>
    <lineage>
        <taxon>unclassified sequences</taxon>
        <taxon>metagenomes</taxon>
        <taxon>ecological metagenomes</taxon>
    </lineage>
</organism>
<feature type="non-terminal residue" evidence="4">
    <location>
        <position position="354"/>
    </location>
</feature>